<keyword evidence="1" id="KW-0732">Signal</keyword>
<sequence>MPTKVINRKIRLSFLIVTLAFTSVIDAKLHAQETPMPIFFGDVTIGRKFSPDPWTVRGMSGGTLTGRQVAGRGETPTGPCTGFFDQKPDHTLELTSKFDYLKIKVESPEDTTLVISGPGGSWCNDDFDGKNPGIIGEWLPGTYNIWIGSYKKDQYLPYTLEVTKVK</sequence>
<evidence type="ECO:0000256" key="1">
    <source>
        <dbReference type="SAM" id="SignalP"/>
    </source>
</evidence>
<protein>
    <submittedName>
        <fullName evidence="2">Uncharacterized protein</fullName>
    </submittedName>
</protein>
<evidence type="ECO:0000313" key="2">
    <source>
        <dbReference type="EMBL" id="MBD2777311.1"/>
    </source>
</evidence>
<name>A0A8J6XQC5_9CYAN</name>
<gene>
    <name evidence="2" type="ORF">ICL16_36000</name>
</gene>
<keyword evidence="3" id="KW-1185">Reference proteome</keyword>
<organism evidence="2 3">
    <name type="scientific">Iningainema tapete BLCC-T55</name>
    <dbReference type="NCBI Taxonomy" id="2748662"/>
    <lineage>
        <taxon>Bacteria</taxon>
        <taxon>Bacillati</taxon>
        <taxon>Cyanobacteriota</taxon>
        <taxon>Cyanophyceae</taxon>
        <taxon>Nostocales</taxon>
        <taxon>Scytonemataceae</taxon>
        <taxon>Iningainema tapete</taxon>
    </lineage>
</organism>
<proteinExistence type="predicted"/>
<comment type="caution">
    <text evidence="2">The sequence shown here is derived from an EMBL/GenBank/DDBJ whole genome shotgun (WGS) entry which is preliminary data.</text>
</comment>
<dbReference type="EMBL" id="JACXAE010000109">
    <property type="protein sequence ID" value="MBD2777311.1"/>
    <property type="molecule type" value="Genomic_DNA"/>
</dbReference>
<dbReference type="AlphaFoldDB" id="A0A8J6XQC5"/>
<reference evidence="2" key="1">
    <citation type="submission" date="2020-09" db="EMBL/GenBank/DDBJ databases">
        <title>Iningainema tapete sp. nov. (Scytonemataceae, Cyanobacteria) from greenhouses in central Florida (USA) produces two types of nodularin with biosynthetic potential for microcystin-LR and anabaenopeptins.</title>
        <authorList>
            <person name="Berthold D.E."/>
            <person name="Lefler F.W."/>
            <person name="Huang I.-S."/>
            <person name="Abdulla H."/>
            <person name="Zimba P.V."/>
            <person name="Laughinghouse H.D. IV."/>
        </authorList>
    </citation>
    <scope>NUCLEOTIDE SEQUENCE</scope>
    <source>
        <strain evidence="2">BLCCT55</strain>
    </source>
</reference>
<dbReference type="Proteomes" id="UP000629098">
    <property type="component" value="Unassembled WGS sequence"/>
</dbReference>
<feature type="signal peptide" evidence="1">
    <location>
        <begin position="1"/>
        <end position="27"/>
    </location>
</feature>
<dbReference type="RefSeq" id="WP_190836381.1">
    <property type="nucleotide sequence ID" value="NZ_CAWPPI010000109.1"/>
</dbReference>
<feature type="chain" id="PRO_5035262924" evidence="1">
    <location>
        <begin position="28"/>
        <end position="166"/>
    </location>
</feature>
<evidence type="ECO:0000313" key="3">
    <source>
        <dbReference type="Proteomes" id="UP000629098"/>
    </source>
</evidence>
<accession>A0A8J6XQC5</accession>